<accession>A0A101PN40</accession>
<reference evidence="1 2" key="1">
    <citation type="submission" date="2015-10" db="EMBL/GenBank/DDBJ databases">
        <title>Draft genome sequence of Streptomyces corchorusii DSM 40340, type strain for the species Streptomyces corchorusii.</title>
        <authorList>
            <person name="Ruckert C."/>
            <person name="Winkler A."/>
            <person name="Kalinowski J."/>
            <person name="Kampfer P."/>
            <person name="Glaeser S."/>
        </authorList>
    </citation>
    <scope>NUCLEOTIDE SEQUENCE [LARGE SCALE GENOMIC DNA]</scope>
    <source>
        <strain evidence="1 2">DSM 40340</strain>
    </source>
</reference>
<comment type="caution">
    <text evidence="1">The sequence shown here is derived from an EMBL/GenBank/DDBJ whole genome shotgun (WGS) entry which is preliminary data.</text>
</comment>
<sequence length="95" mass="10226">MKVYRIIVIHNGEEPRPDEVQAIAGYVRNNMGHDTAGAGLTLYRGDSVPNNDLMMAILVRLDSEGKLPGGDISKAVLQELNTTKGKIALGIVPRA</sequence>
<dbReference type="Proteomes" id="UP000053398">
    <property type="component" value="Unassembled WGS sequence"/>
</dbReference>
<gene>
    <name evidence="1" type="ORF">AQJ11_44435</name>
</gene>
<evidence type="ECO:0000313" key="1">
    <source>
        <dbReference type="EMBL" id="KUN14572.1"/>
    </source>
</evidence>
<keyword evidence="2" id="KW-1185">Reference proteome</keyword>
<organism evidence="1 2">
    <name type="scientific">Streptomyces corchorusii</name>
    <name type="common">Streptomyces chibaensis</name>
    <dbReference type="NCBI Taxonomy" id="1903"/>
    <lineage>
        <taxon>Bacteria</taxon>
        <taxon>Bacillati</taxon>
        <taxon>Actinomycetota</taxon>
        <taxon>Actinomycetes</taxon>
        <taxon>Kitasatosporales</taxon>
        <taxon>Streptomycetaceae</taxon>
        <taxon>Streptomyces</taxon>
    </lineage>
</organism>
<dbReference type="EMBL" id="LMWP01000079">
    <property type="protein sequence ID" value="KUN14572.1"/>
    <property type="molecule type" value="Genomic_DNA"/>
</dbReference>
<name>A0A101PN40_STRCK</name>
<dbReference type="RefSeq" id="WP_059267306.1">
    <property type="nucleotide sequence ID" value="NZ_KQ948387.1"/>
</dbReference>
<evidence type="ECO:0000313" key="2">
    <source>
        <dbReference type="Proteomes" id="UP000053398"/>
    </source>
</evidence>
<dbReference type="AlphaFoldDB" id="A0A101PN40"/>
<protein>
    <submittedName>
        <fullName evidence="1">Uncharacterized protein</fullName>
    </submittedName>
</protein>
<proteinExistence type="predicted"/>